<dbReference type="InterPro" id="IPR004514">
    <property type="entry name" value="Gln-tRNA-synth"/>
</dbReference>
<keyword evidence="5 9" id="KW-0067">ATP-binding</keyword>
<dbReference type="VEuPathDB" id="MicrosporidiaDB:VICG_01969"/>
<keyword evidence="4 9" id="KW-0547">Nucleotide-binding</keyword>
<dbReference type="InterPro" id="IPR049437">
    <property type="entry name" value="tRNA-synt_1c_C2"/>
</dbReference>
<name>L2GKH3_VITCO</name>
<evidence type="ECO:0000256" key="3">
    <source>
        <dbReference type="ARBA" id="ARBA00022598"/>
    </source>
</evidence>
<dbReference type="PANTHER" id="PTHR43097:SF4">
    <property type="entry name" value="GLUTAMINE--TRNA LIGASE"/>
    <property type="match status" value="1"/>
</dbReference>
<keyword evidence="6 9" id="KW-0648">Protein biosynthesis</keyword>
<evidence type="ECO:0000256" key="9">
    <source>
        <dbReference type="RuleBase" id="RU363037"/>
    </source>
</evidence>
<dbReference type="Pfam" id="PF20974">
    <property type="entry name" value="tRNA-synt_1c_C2"/>
    <property type="match status" value="1"/>
</dbReference>
<keyword evidence="7 9" id="KW-0030">Aminoacyl-tRNA synthetase</keyword>
<dbReference type="GO" id="GO:0005524">
    <property type="term" value="F:ATP binding"/>
    <property type="evidence" value="ECO:0007669"/>
    <property type="project" value="UniProtKB-KW"/>
</dbReference>
<dbReference type="GO" id="GO:0006425">
    <property type="term" value="P:glutaminyl-tRNA aminoacylation"/>
    <property type="evidence" value="ECO:0007669"/>
    <property type="project" value="EnsemblFungi"/>
</dbReference>
<gene>
    <name evidence="13" type="ORF">VICG_01969</name>
</gene>
<dbReference type="GO" id="GO:0004819">
    <property type="term" value="F:glutamine-tRNA ligase activity"/>
    <property type="evidence" value="ECO:0007669"/>
    <property type="project" value="UniProtKB-EC"/>
</dbReference>
<dbReference type="OrthoDB" id="10250478at2759"/>
<dbReference type="EMBL" id="JH370152">
    <property type="protein sequence ID" value="ELA41010.1"/>
    <property type="molecule type" value="Genomic_DNA"/>
</dbReference>
<evidence type="ECO:0000313" key="13">
    <source>
        <dbReference type="EMBL" id="ELA41010.1"/>
    </source>
</evidence>
<proteinExistence type="inferred from homology"/>
<dbReference type="GO" id="GO:1990825">
    <property type="term" value="F:sequence-specific mRNA binding"/>
    <property type="evidence" value="ECO:0007669"/>
    <property type="project" value="EnsemblFungi"/>
</dbReference>
<dbReference type="NCBIfam" id="TIGR00440">
    <property type="entry name" value="glnS"/>
    <property type="match status" value="1"/>
</dbReference>
<dbReference type="Proteomes" id="UP000011082">
    <property type="component" value="Unassembled WGS sequence"/>
</dbReference>
<dbReference type="InterPro" id="IPR014729">
    <property type="entry name" value="Rossmann-like_a/b/a_fold"/>
</dbReference>
<keyword evidence="14" id="KW-1185">Reference proteome</keyword>
<sequence length="710" mass="81972">MGSTNNEVEDILKRLHISDSKIEELKTKPQVLRNIERINQSTANFTKMHYALACTAPKNADLARISGLIDRGLIQHDNMLRGVYKAMEKNLSDDEVVEFIRRNDYPREAIQKALDEKKGKAKKDILKEIKTEMPYADFKIVMEMVNGMGEPGSVPNIDGDSADASTGAIKDWLDEGEIARLHRPGENPQVSEEIRQAHLERTKGKVVTRFPPEPNGNLHIGHAKAINLNFEYAEKFGGYTYLRYDDTNPRNECEEHFESILEDIRWLGYEPYAITSSSDYFDKMVDYSFDLIRNEKAYVCHCTLDDIRNRRKQFQNERDSGNCDATILSPYRNRSVKENLAEFQKMLDGKYGEGEAVFRFKMNLESRNPLMLDLVGSRIINLSHPRKGRNFYVYPSYEFALCVSDSLEDVTHSFCSREFYTRQEPYHWLLKNLGLYEPVQWEFARLNLSNTVLSKRKLTELVKRGMSWDDPRFYTIKGMRRRGFTPTAINSFVRSVGITFSESIIDVKILENFVRDDLNKIAKRVFCVREPLKLIINNLPKKNVELPVQTGNEHKETVTVEVSKTVYIDSADFSEEPSDGFLRLTKTSPVGLINLGTVRFVEKTSDAIVVQLVDEKPSKHIHWVPNLSHKVELRLYRPLFNSFNPEEKGYLEDINFESLEIVDGYCDSRILGSKNLDKIQFVRFGYFCCDKDSRDDHLVFNLTLPLKSSI</sequence>
<comment type="similarity">
    <text evidence="1 9">Belongs to the class-I aminoacyl-tRNA synthetase family.</text>
</comment>
<dbReference type="FunCoup" id="L2GKH3">
    <property type="interactions" value="278"/>
</dbReference>
<reference evidence="14" key="1">
    <citation type="submission" date="2011-05" db="EMBL/GenBank/DDBJ databases">
        <title>The genome sequence of Vittaforma corneae strain ATCC 50505.</title>
        <authorList>
            <consortium name="The Broad Institute Genome Sequencing Platform"/>
            <person name="Cuomo C."/>
            <person name="Didier E."/>
            <person name="Bowers L."/>
            <person name="Young S.K."/>
            <person name="Zeng Q."/>
            <person name="Gargeya S."/>
            <person name="Fitzgerald M."/>
            <person name="Haas B."/>
            <person name="Abouelleil A."/>
            <person name="Alvarado L."/>
            <person name="Arachchi H.M."/>
            <person name="Berlin A."/>
            <person name="Chapman S.B."/>
            <person name="Gearin G."/>
            <person name="Goldberg J."/>
            <person name="Griggs A."/>
            <person name="Gujja S."/>
            <person name="Hansen M."/>
            <person name="Heiman D."/>
            <person name="Howarth C."/>
            <person name="Larimer J."/>
            <person name="Lui A."/>
            <person name="MacDonald P.J.P."/>
            <person name="McCowen C."/>
            <person name="Montmayeur A."/>
            <person name="Murphy C."/>
            <person name="Neiman D."/>
            <person name="Pearson M."/>
            <person name="Priest M."/>
            <person name="Roberts A."/>
            <person name="Saif S."/>
            <person name="Shea T."/>
            <person name="Sisk P."/>
            <person name="Stolte C."/>
            <person name="Sykes S."/>
            <person name="Wortman J."/>
            <person name="Nusbaum C."/>
            <person name="Birren B."/>
        </authorList>
    </citation>
    <scope>NUCLEOTIDE SEQUENCE [LARGE SCALE GENOMIC DNA]</scope>
    <source>
        <strain evidence="14">ATCC 50505</strain>
    </source>
</reference>
<dbReference type="Pfam" id="PF00749">
    <property type="entry name" value="tRNA-synt_1c"/>
    <property type="match status" value="1"/>
</dbReference>
<evidence type="ECO:0000313" key="14">
    <source>
        <dbReference type="Proteomes" id="UP000011082"/>
    </source>
</evidence>
<dbReference type="InterPro" id="IPR020056">
    <property type="entry name" value="Rbsml_bL25/Gln-tRNA_synth_N"/>
</dbReference>
<evidence type="ECO:0000259" key="11">
    <source>
        <dbReference type="Pfam" id="PF03950"/>
    </source>
</evidence>
<dbReference type="InParanoid" id="L2GKH3"/>
<organism evidence="13 14">
    <name type="scientific">Vittaforma corneae (strain ATCC 50505)</name>
    <name type="common">Microsporidian parasite</name>
    <name type="synonym">Nosema corneum</name>
    <dbReference type="NCBI Taxonomy" id="993615"/>
    <lineage>
        <taxon>Eukaryota</taxon>
        <taxon>Fungi</taxon>
        <taxon>Fungi incertae sedis</taxon>
        <taxon>Microsporidia</taxon>
        <taxon>Nosematidae</taxon>
        <taxon>Vittaforma</taxon>
    </lineage>
</organism>
<dbReference type="InterPro" id="IPR011035">
    <property type="entry name" value="Ribosomal_bL25/Gln-tRNA_synth"/>
</dbReference>
<dbReference type="RefSeq" id="XP_007605414.1">
    <property type="nucleotide sequence ID" value="XM_007605352.1"/>
</dbReference>
<dbReference type="OMA" id="FAWRIMG"/>
<dbReference type="FunFam" id="3.40.50.620:FF:000037">
    <property type="entry name" value="Glutamine--tRNA ligase cytoplasmic"/>
    <property type="match status" value="1"/>
</dbReference>
<dbReference type="SUPFAM" id="SSF50715">
    <property type="entry name" value="Ribosomal protein L25-like"/>
    <property type="match status" value="1"/>
</dbReference>
<keyword evidence="3 9" id="KW-0436">Ligase</keyword>
<feature type="domain" description="Glutamyl/glutaminyl-tRNA synthetase class Ib anti-codon binding" evidence="11">
    <location>
        <begin position="522"/>
        <end position="606"/>
    </location>
</feature>
<accession>L2GKH3</accession>
<dbReference type="InterPro" id="IPR001412">
    <property type="entry name" value="aa-tRNA-synth_I_CS"/>
</dbReference>
<dbReference type="HOGENOM" id="CLU_001882_2_3_1"/>
<evidence type="ECO:0000256" key="1">
    <source>
        <dbReference type="ARBA" id="ARBA00005594"/>
    </source>
</evidence>
<dbReference type="EC" id="6.1.1.18" evidence="2"/>
<dbReference type="Gene3D" id="3.40.50.620">
    <property type="entry name" value="HUPs"/>
    <property type="match status" value="1"/>
</dbReference>
<comment type="catalytic activity">
    <reaction evidence="8">
        <text>tRNA(Gln) + L-glutamine + ATP = L-glutaminyl-tRNA(Gln) + AMP + diphosphate</text>
        <dbReference type="Rhea" id="RHEA:20121"/>
        <dbReference type="Rhea" id="RHEA-COMP:9662"/>
        <dbReference type="Rhea" id="RHEA-COMP:9681"/>
        <dbReference type="ChEBI" id="CHEBI:30616"/>
        <dbReference type="ChEBI" id="CHEBI:33019"/>
        <dbReference type="ChEBI" id="CHEBI:58359"/>
        <dbReference type="ChEBI" id="CHEBI:78442"/>
        <dbReference type="ChEBI" id="CHEBI:78521"/>
        <dbReference type="ChEBI" id="CHEBI:456215"/>
        <dbReference type="EC" id="6.1.1.18"/>
    </reaction>
</comment>
<dbReference type="AlphaFoldDB" id="L2GKH3"/>
<dbReference type="GeneID" id="19882679"/>
<dbReference type="STRING" id="993615.L2GKH3"/>
<protein>
    <recommendedName>
        <fullName evidence="2">glutamine--tRNA ligase</fullName>
        <ecNumber evidence="2">6.1.1.18</ecNumber>
    </recommendedName>
</protein>
<evidence type="ECO:0000256" key="7">
    <source>
        <dbReference type="ARBA" id="ARBA00023146"/>
    </source>
</evidence>
<dbReference type="GO" id="GO:0005739">
    <property type="term" value="C:mitochondrion"/>
    <property type="evidence" value="ECO:0007669"/>
    <property type="project" value="EnsemblFungi"/>
</dbReference>
<dbReference type="PROSITE" id="PS00178">
    <property type="entry name" value="AA_TRNA_LIGASE_I"/>
    <property type="match status" value="1"/>
</dbReference>
<dbReference type="InterPro" id="IPR050132">
    <property type="entry name" value="Gln/Glu-tRNA_Ligase"/>
</dbReference>
<evidence type="ECO:0000259" key="10">
    <source>
        <dbReference type="Pfam" id="PF00749"/>
    </source>
</evidence>
<dbReference type="Gene3D" id="2.40.240.10">
    <property type="entry name" value="Ribosomal Protein L25, Chain P"/>
    <property type="match status" value="2"/>
</dbReference>
<evidence type="ECO:0000256" key="2">
    <source>
        <dbReference type="ARBA" id="ARBA00012836"/>
    </source>
</evidence>
<dbReference type="InterPro" id="IPR000924">
    <property type="entry name" value="Glu/Gln-tRNA-synth"/>
</dbReference>
<evidence type="ECO:0000256" key="5">
    <source>
        <dbReference type="ARBA" id="ARBA00022840"/>
    </source>
</evidence>
<evidence type="ECO:0000256" key="6">
    <source>
        <dbReference type="ARBA" id="ARBA00022917"/>
    </source>
</evidence>
<dbReference type="PRINTS" id="PR00987">
    <property type="entry name" value="TRNASYNTHGLU"/>
</dbReference>
<dbReference type="InterPro" id="IPR020058">
    <property type="entry name" value="Glu/Gln-tRNA-synth_Ib_cat-dom"/>
</dbReference>
<feature type="domain" description="tRNA synthetases class I (E and Q) anti-codon binding" evidence="12">
    <location>
        <begin position="621"/>
        <end position="690"/>
    </location>
</feature>
<dbReference type="SUPFAM" id="SSF52374">
    <property type="entry name" value="Nucleotidylyl transferase"/>
    <property type="match status" value="1"/>
</dbReference>
<evidence type="ECO:0000256" key="4">
    <source>
        <dbReference type="ARBA" id="ARBA00022741"/>
    </source>
</evidence>
<evidence type="ECO:0000259" key="12">
    <source>
        <dbReference type="Pfam" id="PF20974"/>
    </source>
</evidence>
<dbReference type="PANTHER" id="PTHR43097">
    <property type="entry name" value="GLUTAMINE-TRNA LIGASE"/>
    <property type="match status" value="1"/>
</dbReference>
<evidence type="ECO:0000256" key="8">
    <source>
        <dbReference type="ARBA" id="ARBA00048270"/>
    </source>
</evidence>
<dbReference type="Pfam" id="PF03950">
    <property type="entry name" value="tRNA-synt_1c_C"/>
    <property type="match status" value="1"/>
</dbReference>
<dbReference type="GO" id="GO:0005829">
    <property type="term" value="C:cytosol"/>
    <property type="evidence" value="ECO:0007669"/>
    <property type="project" value="EnsemblFungi"/>
</dbReference>
<dbReference type="InterPro" id="IPR020059">
    <property type="entry name" value="Glu/Gln-tRNA-synth_Ib_codon-bd"/>
</dbReference>
<feature type="domain" description="Glutamyl/glutaminyl-tRNA synthetase class Ib catalytic" evidence="10">
    <location>
        <begin position="205"/>
        <end position="519"/>
    </location>
</feature>